<evidence type="ECO:0000259" key="5">
    <source>
        <dbReference type="PROSITE" id="PS50016"/>
    </source>
</evidence>
<dbReference type="InterPro" id="IPR001965">
    <property type="entry name" value="Znf_PHD"/>
</dbReference>
<dbReference type="InterPro" id="IPR013083">
    <property type="entry name" value="Znf_RING/FYVE/PHD"/>
</dbReference>
<dbReference type="Gene3D" id="3.30.40.10">
    <property type="entry name" value="Zinc/RING finger domain, C3HC4 (zinc finger)"/>
    <property type="match status" value="2"/>
</dbReference>
<keyword evidence="8" id="KW-1185">Reference proteome</keyword>
<dbReference type="InterPro" id="IPR017907">
    <property type="entry name" value="Znf_RING_CS"/>
</dbReference>
<organism evidence="7 8">
    <name type="scientific">Kalanchoe fedtschenkoi</name>
    <name type="common">Lavender scallops</name>
    <name type="synonym">South American air plant</name>
    <dbReference type="NCBI Taxonomy" id="63787"/>
    <lineage>
        <taxon>Eukaryota</taxon>
        <taxon>Viridiplantae</taxon>
        <taxon>Streptophyta</taxon>
        <taxon>Embryophyta</taxon>
        <taxon>Tracheophyta</taxon>
        <taxon>Spermatophyta</taxon>
        <taxon>Magnoliopsida</taxon>
        <taxon>eudicotyledons</taxon>
        <taxon>Gunneridae</taxon>
        <taxon>Pentapetalae</taxon>
        <taxon>Saxifragales</taxon>
        <taxon>Crassulaceae</taxon>
        <taxon>Kalanchoe</taxon>
    </lineage>
</organism>
<dbReference type="PANTHER" id="PTHR47177">
    <property type="entry name" value="F18C1.6 PROTEIN"/>
    <property type="match status" value="1"/>
</dbReference>
<dbReference type="Pfam" id="PF00628">
    <property type="entry name" value="PHD"/>
    <property type="match status" value="1"/>
</dbReference>
<keyword evidence="3" id="KW-0862">Zinc</keyword>
<dbReference type="PROSITE" id="PS50016">
    <property type="entry name" value="ZF_PHD_2"/>
    <property type="match status" value="1"/>
</dbReference>
<protein>
    <recommendedName>
        <fullName evidence="9">RING-type domain-containing protein</fullName>
    </recommendedName>
</protein>
<evidence type="ECO:0000256" key="1">
    <source>
        <dbReference type="ARBA" id="ARBA00022723"/>
    </source>
</evidence>
<dbReference type="InterPro" id="IPR019787">
    <property type="entry name" value="Znf_PHD-finger"/>
</dbReference>
<dbReference type="PROSITE" id="PS00518">
    <property type="entry name" value="ZF_RING_1"/>
    <property type="match status" value="1"/>
</dbReference>
<reference evidence="7" key="1">
    <citation type="submission" date="2021-01" db="UniProtKB">
        <authorList>
            <consortium name="EnsemblPlants"/>
        </authorList>
    </citation>
    <scope>IDENTIFICATION</scope>
</reference>
<dbReference type="SMART" id="SM00184">
    <property type="entry name" value="RING"/>
    <property type="match status" value="2"/>
</dbReference>
<keyword evidence="1" id="KW-0479">Metal-binding</keyword>
<dbReference type="Proteomes" id="UP000594263">
    <property type="component" value="Unplaced"/>
</dbReference>
<evidence type="ECO:0000256" key="2">
    <source>
        <dbReference type="ARBA" id="ARBA00022771"/>
    </source>
</evidence>
<dbReference type="SUPFAM" id="SSF57903">
    <property type="entry name" value="FYVE/PHD zinc finger"/>
    <property type="match status" value="1"/>
</dbReference>
<dbReference type="SUPFAM" id="SSF57850">
    <property type="entry name" value="RING/U-box"/>
    <property type="match status" value="1"/>
</dbReference>
<feature type="domain" description="PHD-type" evidence="5">
    <location>
        <begin position="66"/>
        <end position="186"/>
    </location>
</feature>
<evidence type="ECO:0000256" key="4">
    <source>
        <dbReference type="PROSITE-ProRule" id="PRU00175"/>
    </source>
</evidence>
<keyword evidence="2 4" id="KW-0863">Zinc-finger</keyword>
<proteinExistence type="predicted"/>
<dbReference type="PROSITE" id="PS50089">
    <property type="entry name" value="ZF_RING_2"/>
    <property type="match status" value="1"/>
</dbReference>
<dbReference type="EnsemblPlants" id="Kaladp0008s0240.1.v1.1">
    <property type="protein sequence ID" value="Kaladp0008s0240.1.v1.1"/>
    <property type="gene ID" value="Kaladp0008s0240.v1.1"/>
</dbReference>
<dbReference type="Gramene" id="Kaladp0008s0240.1.v1.1">
    <property type="protein sequence ID" value="Kaladp0008s0240.1.v1.1"/>
    <property type="gene ID" value="Kaladp0008s0240.v1.1"/>
</dbReference>
<accession>A0A7N0RC30</accession>
<dbReference type="AlphaFoldDB" id="A0A7N0RC30"/>
<evidence type="ECO:0000256" key="3">
    <source>
        <dbReference type="ARBA" id="ARBA00022833"/>
    </source>
</evidence>
<dbReference type="Pfam" id="PF13639">
    <property type="entry name" value="zf-RING_2"/>
    <property type="match status" value="1"/>
</dbReference>
<evidence type="ECO:0000259" key="6">
    <source>
        <dbReference type="PROSITE" id="PS50089"/>
    </source>
</evidence>
<dbReference type="GO" id="GO:0008270">
    <property type="term" value="F:zinc ion binding"/>
    <property type="evidence" value="ECO:0007669"/>
    <property type="project" value="UniProtKB-KW"/>
</dbReference>
<dbReference type="SMART" id="SM00249">
    <property type="entry name" value="PHD"/>
    <property type="match status" value="1"/>
</dbReference>
<dbReference type="InterPro" id="IPR011011">
    <property type="entry name" value="Znf_FYVE_PHD"/>
</dbReference>
<name>A0A7N0RC30_KALFE</name>
<dbReference type="PANTHER" id="PTHR47177:SF3">
    <property type="entry name" value="F18C1.6 PROTEIN"/>
    <property type="match status" value="1"/>
</dbReference>
<feature type="domain" description="RING-type" evidence="6">
    <location>
        <begin position="34"/>
        <end position="73"/>
    </location>
</feature>
<dbReference type="InterPro" id="IPR001841">
    <property type="entry name" value="Znf_RING"/>
</dbReference>
<sequence>MDGDFFSTGLSEDDEILFDYDQHPEDYAQDGERCGICMDVVIDRGVLDCCEHWFCFPCIDNWATITNLCPLCQKEFQSITCVPVYDSGGSSKGAEELGSRDDEWSIEEKNNTLLFPSYYIDENAVVCLDGDDCKLRSGLESISEDPNMDTSIACDSCDLWYHAFCVGFDTNNTSDSTWLCPRCTNGEPQISDGTSKNNPGDRLCLHGTEGRYSVESGLSSKVSVSIADTGETAVVVSMVNENQWGEASKENSSNIKVGAPAFNNHGCSMEGDPSVNYAHENSEMLAPNHLTVLESSKRGLSDSMVNNKSKEKKSDKITDDDCSFAEIEGKFETSLYCASSVKCKGISYSNLFLHLYV</sequence>
<evidence type="ECO:0008006" key="9">
    <source>
        <dbReference type="Google" id="ProtNLM"/>
    </source>
</evidence>
<evidence type="ECO:0000313" key="8">
    <source>
        <dbReference type="Proteomes" id="UP000594263"/>
    </source>
</evidence>
<evidence type="ECO:0000313" key="7">
    <source>
        <dbReference type="EnsemblPlants" id="Kaladp0008s0240.1.v1.1"/>
    </source>
</evidence>